<dbReference type="InterPro" id="IPR051013">
    <property type="entry name" value="MBL_superfamily_lactonases"/>
</dbReference>
<dbReference type="SMART" id="SM00849">
    <property type="entry name" value="Lactamase_B"/>
    <property type="match status" value="1"/>
</dbReference>
<keyword evidence="4" id="KW-0862">Zinc</keyword>
<evidence type="ECO:0000256" key="3">
    <source>
        <dbReference type="ARBA" id="ARBA00022801"/>
    </source>
</evidence>
<reference evidence="7" key="1">
    <citation type="journal article" date="2021" name="Syst. Appl. Microbiol.">
        <title>Roseomonas hellenica sp. nov., isolated from roots of wild-growing Alkanna tinctoria.</title>
        <authorList>
            <person name="Rat A."/>
            <person name="Naranjo H.D."/>
            <person name="Lebbe L."/>
            <person name="Cnockaert M."/>
            <person name="Krigas N."/>
            <person name="Grigoriadou K."/>
            <person name="Maloupa E."/>
            <person name="Willems A."/>
        </authorList>
    </citation>
    <scope>NUCLEOTIDE SEQUENCE [LARGE SCALE GENOMIC DNA]</scope>
    <source>
        <strain evidence="7">LMG 31523</strain>
    </source>
</reference>
<keyword evidence="3" id="KW-0378">Hydrolase</keyword>
<dbReference type="Gene3D" id="3.60.15.10">
    <property type="entry name" value="Ribonuclease Z/Hydroxyacylglutathione hydrolase-like"/>
    <property type="match status" value="1"/>
</dbReference>
<dbReference type="SUPFAM" id="SSF56281">
    <property type="entry name" value="Metallo-hydrolase/oxidoreductase"/>
    <property type="match status" value="1"/>
</dbReference>
<dbReference type="RefSeq" id="WP_211854778.1">
    <property type="nucleotide sequence ID" value="NZ_JAAGBB010000028.1"/>
</dbReference>
<dbReference type="InterPro" id="IPR001279">
    <property type="entry name" value="Metallo-B-lactamas"/>
</dbReference>
<dbReference type="EMBL" id="JAAGBB010000028">
    <property type="protein sequence ID" value="MBR0667000.1"/>
    <property type="molecule type" value="Genomic_DNA"/>
</dbReference>
<evidence type="ECO:0000313" key="7">
    <source>
        <dbReference type="Proteomes" id="UP001196870"/>
    </source>
</evidence>
<keyword evidence="7" id="KW-1185">Reference proteome</keyword>
<comment type="similarity">
    <text evidence="1">Belongs to the metallo-beta-lactamase superfamily.</text>
</comment>
<gene>
    <name evidence="6" type="ORF">GXW71_21750</name>
</gene>
<organism evidence="6 7">
    <name type="scientific">Plastoroseomonas hellenica</name>
    <dbReference type="NCBI Taxonomy" id="2687306"/>
    <lineage>
        <taxon>Bacteria</taxon>
        <taxon>Pseudomonadati</taxon>
        <taxon>Pseudomonadota</taxon>
        <taxon>Alphaproteobacteria</taxon>
        <taxon>Acetobacterales</taxon>
        <taxon>Acetobacteraceae</taxon>
        <taxon>Plastoroseomonas</taxon>
    </lineage>
</organism>
<dbReference type="PANTHER" id="PTHR42978">
    <property type="entry name" value="QUORUM-QUENCHING LACTONASE YTNP-RELATED-RELATED"/>
    <property type="match status" value="1"/>
</dbReference>
<evidence type="ECO:0000256" key="2">
    <source>
        <dbReference type="ARBA" id="ARBA00022723"/>
    </source>
</evidence>
<protein>
    <submittedName>
        <fullName evidence="6">MBL fold metallo-hydrolase</fullName>
    </submittedName>
</protein>
<evidence type="ECO:0000259" key="5">
    <source>
        <dbReference type="SMART" id="SM00849"/>
    </source>
</evidence>
<accession>A0ABS5F385</accession>
<proteinExistence type="inferred from homology"/>
<dbReference type="Pfam" id="PF00753">
    <property type="entry name" value="Lactamase_B"/>
    <property type="match status" value="1"/>
</dbReference>
<evidence type="ECO:0000256" key="1">
    <source>
        <dbReference type="ARBA" id="ARBA00007749"/>
    </source>
</evidence>
<dbReference type="PANTHER" id="PTHR42978:SF6">
    <property type="entry name" value="QUORUM-QUENCHING LACTONASE YTNP-RELATED"/>
    <property type="match status" value="1"/>
</dbReference>
<sequence length="269" mass="29348">MKLIQSGTNFARYEIGGLTVVALRDGYVDMPSSRLRHQDDRPFGTELPEQVRLVDGRLRLSVNAFLVIEQGRHILIDTGAADAWEPTMGLLLRALAEAGIAREEIGTVAFTHTHLDHVGGLVAADGSDAFPNLEGLFVPQEEVPLFGRQERLARFRRRCAAFGDGFSLSNSITAVQAHGHEVGHTAFEVAGGGETLLIWGDIVHVPSIQFTRPELTWEFDADQAQARSTRRRILDRAARPGVFVAGAHLDFPGIGSVTRAGQAYDFSPV</sequence>
<evidence type="ECO:0000256" key="4">
    <source>
        <dbReference type="ARBA" id="ARBA00022833"/>
    </source>
</evidence>
<dbReference type="InterPro" id="IPR036866">
    <property type="entry name" value="RibonucZ/Hydroxyglut_hydro"/>
</dbReference>
<name>A0ABS5F385_9PROT</name>
<dbReference type="Proteomes" id="UP001196870">
    <property type="component" value="Unassembled WGS sequence"/>
</dbReference>
<evidence type="ECO:0000313" key="6">
    <source>
        <dbReference type="EMBL" id="MBR0667000.1"/>
    </source>
</evidence>
<dbReference type="CDD" id="cd07720">
    <property type="entry name" value="OPHC2-like_MBL-fold"/>
    <property type="match status" value="1"/>
</dbReference>
<comment type="caution">
    <text evidence="6">The sequence shown here is derived from an EMBL/GenBank/DDBJ whole genome shotgun (WGS) entry which is preliminary data.</text>
</comment>
<feature type="domain" description="Metallo-beta-lactamase" evidence="5">
    <location>
        <begin position="61"/>
        <end position="248"/>
    </location>
</feature>
<keyword evidence="2" id="KW-0479">Metal-binding</keyword>